<proteinExistence type="predicted"/>
<dbReference type="CTD" id="20318896"/>
<evidence type="ECO:0000313" key="2">
    <source>
        <dbReference type="Proteomes" id="UP000054324"/>
    </source>
</evidence>
<dbReference type="OrthoDB" id="39497at2759"/>
<reference evidence="1 2" key="1">
    <citation type="submission" date="2013-11" db="EMBL/GenBank/DDBJ databases">
        <title>Opisthorchis viverrini - life in the bile duct.</title>
        <authorList>
            <person name="Young N.D."/>
            <person name="Nagarajan N."/>
            <person name="Lin S.J."/>
            <person name="Korhonen P.K."/>
            <person name="Jex A.R."/>
            <person name="Hall R.S."/>
            <person name="Safavi-Hemami H."/>
            <person name="Kaewkong W."/>
            <person name="Bertrand D."/>
            <person name="Gao S."/>
            <person name="Seet Q."/>
            <person name="Wongkham S."/>
            <person name="Teh B.T."/>
            <person name="Wongkham C."/>
            <person name="Intapan P.M."/>
            <person name="Maleewong W."/>
            <person name="Yang X."/>
            <person name="Hu M."/>
            <person name="Wang Z."/>
            <person name="Hofmann A."/>
            <person name="Sternberg P.W."/>
            <person name="Tan P."/>
            <person name="Wang J."/>
            <person name="Gasser R.B."/>
        </authorList>
    </citation>
    <scope>NUCLEOTIDE SEQUENCE [LARGE SCALE GENOMIC DNA]</scope>
</reference>
<dbReference type="RefSeq" id="XP_009167782.1">
    <property type="nucleotide sequence ID" value="XM_009169518.1"/>
</dbReference>
<keyword evidence="2" id="KW-1185">Reference proteome</keyword>
<organism evidence="1 2">
    <name type="scientific">Opisthorchis viverrini</name>
    <name type="common">Southeast Asian liver fluke</name>
    <dbReference type="NCBI Taxonomy" id="6198"/>
    <lineage>
        <taxon>Eukaryota</taxon>
        <taxon>Metazoa</taxon>
        <taxon>Spiralia</taxon>
        <taxon>Lophotrochozoa</taxon>
        <taxon>Platyhelminthes</taxon>
        <taxon>Trematoda</taxon>
        <taxon>Digenea</taxon>
        <taxon>Opisthorchiida</taxon>
        <taxon>Opisthorchiata</taxon>
        <taxon>Opisthorchiidae</taxon>
        <taxon>Opisthorchis</taxon>
    </lineage>
</organism>
<accession>A0A075AG84</accession>
<dbReference type="KEGG" id="ovi:T265_04714"/>
<name>A0A075AG84_OPIVI</name>
<dbReference type="AlphaFoldDB" id="A0A075AG84"/>
<dbReference type="GeneID" id="20318896"/>
<dbReference type="Proteomes" id="UP000054324">
    <property type="component" value="Unassembled WGS sequence"/>
</dbReference>
<gene>
    <name evidence="1" type="ORF">T265_04714</name>
</gene>
<sequence>MKTVKKLVVGQVAVDLLSSLIAGGYTHKFAENSMTVHERFHPSWCSSVRRNPRVSVNLIFYLNPKWTVFEKNTNLQITLSWAVEEFSATLRHLPELSWIFIDCFSNACKCDSTNSIIDLTFQETRSGFTRSYTTRMPPSVVSTVAPNVRLMETRGLRLPDEPQEGRSRSWAVDGFSATLSLVHYKDIHVSRYFKYRMIGRSAVQIQPQKLDCHYLCLGHLARPQSSYFLQACTEKVPQVEPSVYEISEIRLNIDFIHLKI</sequence>
<protein>
    <submittedName>
        <fullName evidence="1">Uncharacterized protein</fullName>
    </submittedName>
</protein>
<evidence type="ECO:0000313" key="1">
    <source>
        <dbReference type="EMBL" id="KER28494.1"/>
    </source>
</evidence>
<dbReference type="EMBL" id="KL596698">
    <property type="protein sequence ID" value="KER28494.1"/>
    <property type="molecule type" value="Genomic_DNA"/>
</dbReference>